<accession>A0A249PMC2</accession>
<reference evidence="1 2" key="1">
    <citation type="submission" date="2017-08" db="EMBL/GenBank/DDBJ databases">
        <title>Multipartite genome sequences of Sinorhizobium species nodulating soybeans.</title>
        <authorList>
            <person name="Tian C.F."/>
        </authorList>
    </citation>
    <scope>NUCLEOTIDE SEQUENCE [LARGE SCALE GENOMIC DNA]</scope>
    <source>
        <strain evidence="1 2">CCBAU 05684</strain>
        <plasmid evidence="2">psj05684a</plasmid>
    </source>
</reference>
<evidence type="ECO:0000313" key="1">
    <source>
        <dbReference type="EMBL" id="ASY67083.1"/>
    </source>
</evidence>
<dbReference type="OrthoDB" id="8420715at2"/>
<keyword evidence="1" id="KW-0614">Plasmid</keyword>
<organism evidence="1 2">
    <name type="scientific">Sinorhizobium sojae CCBAU 05684</name>
    <dbReference type="NCBI Taxonomy" id="716928"/>
    <lineage>
        <taxon>Bacteria</taxon>
        <taxon>Pseudomonadati</taxon>
        <taxon>Pseudomonadota</taxon>
        <taxon>Alphaproteobacteria</taxon>
        <taxon>Hyphomicrobiales</taxon>
        <taxon>Rhizobiaceae</taxon>
        <taxon>Sinorhizobium/Ensifer group</taxon>
        <taxon>Sinorhizobium</taxon>
    </lineage>
</organism>
<geneLocation type="plasmid" evidence="2">
    <name>psj05684a</name>
</geneLocation>
<dbReference type="EMBL" id="CP023069">
    <property type="protein sequence ID" value="ASY67083.1"/>
    <property type="molecule type" value="Genomic_DNA"/>
</dbReference>
<sequence length="69" mass="7411">MSSSHGRLIEPACASGVPLASGRPQGRLRRGRVLHDPTIASRALAAFALRGWWKCAREATGKQGKEEEA</sequence>
<dbReference type="AlphaFoldDB" id="A0A249PMC2"/>
<dbReference type="GeneID" id="48977468"/>
<gene>
    <name evidence="1" type="ORF">SJ05684_a37690</name>
</gene>
<proteinExistence type="predicted"/>
<protein>
    <submittedName>
        <fullName evidence="1">Uncharacterized protein</fullName>
    </submittedName>
</protein>
<dbReference type="STRING" id="716928.GCA_000261485_05355"/>
<evidence type="ECO:0000313" key="2">
    <source>
        <dbReference type="Proteomes" id="UP000217211"/>
    </source>
</evidence>
<dbReference type="Proteomes" id="UP000217211">
    <property type="component" value="Plasmid pSJ05684a"/>
</dbReference>
<name>A0A249PMC2_9HYPH</name>
<dbReference type="RefSeq" id="WP_014330963.1">
    <property type="nucleotide sequence ID" value="NZ_AJQT01000132.1"/>
</dbReference>
<keyword evidence="2" id="KW-1185">Reference proteome</keyword>
<dbReference type="KEGG" id="esj:SJ05684_a37690"/>